<organism evidence="2">
    <name type="scientific">Trepomonas sp. PC1</name>
    <dbReference type="NCBI Taxonomy" id="1076344"/>
    <lineage>
        <taxon>Eukaryota</taxon>
        <taxon>Metamonada</taxon>
        <taxon>Diplomonadida</taxon>
        <taxon>Hexamitidae</taxon>
        <taxon>Hexamitinae</taxon>
        <taxon>Trepomonas</taxon>
    </lineage>
</organism>
<dbReference type="EMBL" id="GDID01007372">
    <property type="protein sequence ID" value="JAP89234.1"/>
    <property type="molecule type" value="Transcribed_RNA"/>
</dbReference>
<feature type="coiled-coil region" evidence="1">
    <location>
        <begin position="223"/>
        <end position="271"/>
    </location>
</feature>
<sequence length="306" mass="35718">YECKFKNCNHSILSSDPQKLLSHYIKKHKMGMKQLFHVATNVRPQKLNERVVLTKANSITNISEECLKNATVIVRELDEMMLIEELKHHLGQIEASGQMQQEEEDNKYVITAENFQAAIQNGYWEYASKFPIFFIAKHRELIEENVEQILEHLSSFSKCTSEVIYEVVGSFLVEDDTVTFQMKQQFTNAFQVNKKLFRDSAQLRDIVWKVKQQIKDEQLQASNQQIIGEVQRLQAQIQQVQQQLLETHAKVELLDQKVDQNDQKISEAQDNQTKIVQNQLEVLTPDIEMIKNQCVQIVRYMKDCAE</sequence>
<dbReference type="AlphaFoldDB" id="A0A146K0D9"/>
<evidence type="ECO:0000256" key="1">
    <source>
        <dbReference type="SAM" id="Coils"/>
    </source>
</evidence>
<gene>
    <name evidence="2" type="ORF">TPC1_31271</name>
</gene>
<reference evidence="2" key="1">
    <citation type="submission" date="2015-07" db="EMBL/GenBank/DDBJ databases">
        <title>Adaptation to a free-living lifestyle via gene acquisitions in the diplomonad Trepomonas sp. PC1.</title>
        <authorList>
            <person name="Xu F."/>
            <person name="Jerlstrom-Hultqvist J."/>
            <person name="Kolisko M."/>
            <person name="Simpson A.G.B."/>
            <person name="Roger A.J."/>
            <person name="Svard S.G."/>
            <person name="Andersson J.O."/>
        </authorList>
    </citation>
    <scope>NUCLEOTIDE SEQUENCE</scope>
    <source>
        <strain evidence="2">PC1</strain>
    </source>
</reference>
<feature type="non-terminal residue" evidence="2">
    <location>
        <position position="1"/>
    </location>
</feature>
<name>A0A146K0D9_9EUKA</name>
<proteinExistence type="predicted"/>
<accession>A0A146K0D9</accession>
<evidence type="ECO:0000313" key="2">
    <source>
        <dbReference type="EMBL" id="JAP89234.1"/>
    </source>
</evidence>
<keyword evidence="1" id="KW-0175">Coiled coil</keyword>
<protein>
    <submittedName>
        <fullName evidence="2">Uncharacterized protein</fullName>
    </submittedName>
</protein>